<keyword evidence="4" id="KW-0472">Membrane</keyword>
<protein>
    <recommendedName>
        <fullName evidence="5">DNA mismatch repair proteins mutS family domain-containing protein</fullName>
    </recommendedName>
</protein>
<evidence type="ECO:0000256" key="4">
    <source>
        <dbReference type="SAM" id="Phobius"/>
    </source>
</evidence>
<dbReference type="PANTHER" id="PTHR11361">
    <property type="entry name" value="DNA MISMATCH REPAIR PROTEIN MUTS FAMILY MEMBER"/>
    <property type="match status" value="1"/>
</dbReference>
<keyword evidence="4" id="KW-0812">Transmembrane</keyword>
<name>A0ABR7G2B0_9FIRM</name>
<dbReference type="Gene3D" id="3.40.50.300">
    <property type="entry name" value="P-loop containing nucleotide triphosphate hydrolases"/>
    <property type="match status" value="1"/>
</dbReference>
<dbReference type="PANTHER" id="PTHR11361:SF152">
    <property type="entry name" value="DNA MISMATCH REPAIR PROTEIN"/>
    <property type="match status" value="1"/>
</dbReference>
<dbReference type="Proteomes" id="UP000628463">
    <property type="component" value="Unassembled WGS sequence"/>
</dbReference>
<feature type="transmembrane region" description="Helical" evidence="4">
    <location>
        <begin position="6"/>
        <end position="21"/>
    </location>
</feature>
<keyword evidence="2" id="KW-0067">ATP-binding</keyword>
<dbReference type="Pfam" id="PF00488">
    <property type="entry name" value="MutS_V"/>
    <property type="match status" value="1"/>
</dbReference>
<dbReference type="InterPro" id="IPR027417">
    <property type="entry name" value="P-loop_NTPase"/>
</dbReference>
<evidence type="ECO:0000256" key="2">
    <source>
        <dbReference type="ARBA" id="ARBA00022840"/>
    </source>
</evidence>
<feature type="transmembrane region" description="Helical" evidence="4">
    <location>
        <begin position="169"/>
        <end position="202"/>
    </location>
</feature>
<feature type="domain" description="DNA mismatch repair proteins mutS family" evidence="5">
    <location>
        <begin position="365"/>
        <end position="552"/>
    </location>
</feature>
<evidence type="ECO:0000256" key="3">
    <source>
        <dbReference type="ARBA" id="ARBA00023125"/>
    </source>
</evidence>
<keyword evidence="7" id="KW-1185">Reference proteome</keyword>
<dbReference type="SUPFAM" id="SSF52540">
    <property type="entry name" value="P-loop containing nucleoside triphosphate hydrolases"/>
    <property type="match status" value="1"/>
</dbReference>
<keyword evidence="3" id="KW-0238">DNA-binding</keyword>
<dbReference type="InterPro" id="IPR045076">
    <property type="entry name" value="MutS"/>
</dbReference>
<proteinExistence type="predicted"/>
<feature type="transmembrane region" description="Helical" evidence="4">
    <location>
        <begin position="138"/>
        <end position="157"/>
    </location>
</feature>
<comment type="caution">
    <text evidence="6">The sequence shown here is derived from an EMBL/GenBank/DDBJ whole genome shotgun (WGS) entry which is preliminary data.</text>
</comment>
<dbReference type="EMBL" id="JACOPD010000005">
    <property type="protein sequence ID" value="MBC5681070.1"/>
    <property type="molecule type" value="Genomic_DNA"/>
</dbReference>
<accession>A0ABR7G2B0</accession>
<reference evidence="6 7" key="1">
    <citation type="submission" date="2020-08" db="EMBL/GenBank/DDBJ databases">
        <title>Genome public.</title>
        <authorList>
            <person name="Liu C."/>
            <person name="Sun Q."/>
        </authorList>
    </citation>
    <scope>NUCLEOTIDE SEQUENCE [LARGE SCALE GENOMIC DNA]</scope>
    <source>
        <strain evidence="6 7">NSJ-43</strain>
    </source>
</reference>
<evidence type="ECO:0000313" key="7">
    <source>
        <dbReference type="Proteomes" id="UP000628463"/>
    </source>
</evidence>
<evidence type="ECO:0000256" key="1">
    <source>
        <dbReference type="ARBA" id="ARBA00022741"/>
    </source>
</evidence>
<evidence type="ECO:0000259" key="5">
    <source>
        <dbReference type="SMART" id="SM00534"/>
    </source>
</evidence>
<sequence>MDSKVILFIAALIVAVIYLWVDNNRRRRERIEKKLESSWGKPSTRKITDDEMKVISHYYEDSIENSGADSGYIDDITWNDLDMDRIYKKMNIANSSVGQESLYKMLRIPSDIKKLKETDRLASFFASDKEKRKSVQRIFCWLGFSKGVSVSDYISLLSDLKPSGNLIHYLSVILIAAAIICCIFVNPVAGIGLVIVAVSFAVISYYKLKAGVEPYFICITQIVRMVQAAHDIEKLDIEELSEYNRYFKDAEKDFSSVVKNSGILTSGNVTGSLSEMVLDYVRMLTHIDLIKFNHMLKKLDSHEDKVYELMETLGYIEACICVASFRKQLEYWSRPALSSHGTNMSVTEVFHPLIKEPVVNSITTSKHVLVTGSNASGKSTFLKTIAINALLSQTIYTSTSKEYNAPFYRIYSSMALRDDLNAQNSYYIVEIKSLKRILDAVDKDDKRPVLCFVDEVLRGTNTVERIAASSEILKSLRYKNVLVFAATHDIELTYLLEKYYDNYHFQEEVTDDDVKFNYRLFTGPAVTRNAIKLLGVIGYNKNIIDAAESQAGYFIRSGSWKVD</sequence>
<gene>
    <name evidence="6" type="ORF">H8S01_08865</name>
</gene>
<keyword evidence="4" id="KW-1133">Transmembrane helix</keyword>
<dbReference type="RefSeq" id="WP_186836940.1">
    <property type="nucleotide sequence ID" value="NZ_JACOPD010000005.1"/>
</dbReference>
<keyword evidence="1" id="KW-0547">Nucleotide-binding</keyword>
<organism evidence="6 7">
    <name type="scientific">Lachnospira hominis</name>
    <name type="common">ex Liu et al. 2021</name>
    <dbReference type="NCBI Taxonomy" id="2763051"/>
    <lineage>
        <taxon>Bacteria</taxon>
        <taxon>Bacillati</taxon>
        <taxon>Bacillota</taxon>
        <taxon>Clostridia</taxon>
        <taxon>Lachnospirales</taxon>
        <taxon>Lachnospiraceae</taxon>
        <taxon>Lachnospira</taxon>
    </lineage>
</organism>
<dbReference type="InterPro" id="IPR000432">
    <property type="entry name" value="DNA_mismatch_repair_MutS_C"/>
</dbReference>
<dbReference type="SMART" id="SM00534">
    <property type="entry name" value="MUTSac"/>
    <property type="match status" value="1"/>
</dbReference>
<evidence type="ECO:0000313" key="6">
    <source>
        <dbReference type="EMBL" id="MBC5681070.1"/>
    </source>
</evidence>